<dbReference type="EMBL" id="AGNL01046514">
    <property type="protein sequence ID" value="EJK47886.1"/>
    <property type="molecule type" value="Genomic_DNA"/>
</dbReference>
<accession>K0RFY8</accession>
<name>K0RFY8_THAOC</name>
<dbReference type="SUPFAM" id="SSF48403">
    <property type="entry name" value="Ankyrin repeat"/>
    <property type="match status" value="1"/>
</dbReference>
<protein>
    <submittedName>
        <fullName evidence="2">Uncharacterized protein</fullName>
    </submittedName>
</protein>
<feature type="region of interest" description="Disordered" evidence="1">
    <location>
        <begin position="1"/>
        <end position="159"/>
    </location>
</feature>
<evidence type="ECO:0000313" key="3">
    <source>
        <dbReference type="Proteomes" id="UP000266841"/>
    </source>
</evidence>
<dbReference type="Proteomes" id="UP000266841">
    <property type="component" value="Unassembled WGS sequence"/>
</dbReference>
<organism evidence="2 3">
    <name type="scientific">Thalassiosira oceanica</name>
    <name type="common">Marine diatom</name>
    <dbReference type="NCBI Taxonomy" id="159749"/>
    <lineage>
        <taxon>Eukaryota</taxon>
        <taxon>Sar</taxon>
        <taxon>Stramenopiles</taxon>
        <taxon>Ochrophyta</taxon>
        <taxon>Bacillariophyta</taxon>
        <taxon>Coscinodiscophyceae</taxon>
        <taxon>Thalassiosirophycidae</taxon>
        <taxon>Thalassiosirales</taxon>
        <taxon>Thalassiosiraceae</taxon>
        <taxon>Thalassiosira</taxon>
    </lineage>
</organism>
<evidence type="ECO:0000313" key="2">
    <source>
        <dbReference type="EMBL" id="EJK47886.1"/>
    </source>
</evidence>
<proteinExistence type="predicted"/>
<feature type="compositionally biased region" description="Basic and acidic residues" evidence="1">
    <location>
        <begin position="39"/>
        <end position="68"/>
    </location>
</feature>
<feature type="compositionally biased region" description="Basic residues" evidence="1">
    <location>
        <begin position="791"/>
        <end position="804"/>
    </location>
</feature>
<keyword evidence="3" id="KW-1185">Reference proteome</keyword>
<evidence type="ECO:0000256" key="1">
    <source>
        <dbReference type="SAM" id="MobiDB-lite"/>
    </source>
</evidence>
<comment type="caution">
    <text evidence="2">The sequence shown here is derived from an EMBL/GenBank/DDBJ whole genome shotgun (WGS) entry which is preliminary data.</text>
</comment>
<dbReference type="Gene3D" id="1.25.40.20">
    <property type="entry name" value="Ankyrin repeat-containing domain"/>
    <property type="match status" value="1"/>
</dbReference>
<feature type="region of interest" description="Disordered" evidence="1">
    <location>
        <begin position="777"/>
        <end position="804"/>
    </location>
</feature>
<dbReference type="InterPro" id="IPR036770">
    <property type="entry name" value="Ankyrin_rpt-contain_sf"/>
</dbReference>
<dbReference type="AlphaFoldDB" id="K0RFY8"/>
<feature type="region of interest" description="Disordered" evidence="1">
    <location>
        <begin position="336"/>
        <end position="355"/>
    </location>
</feature>
<sequence>MLPAPGAMRRGRPGPPETPSLARAGRRVPGQTRPSLSHGRREDDGRVAGVDAVRRKGDSPNQTERAESFRTGVASSRETRQRRKEGASRRLVRGSRRGSREATFRGPSSVPGDGSRRGSDGTDGQGTARGVSGHRSDLDLKDDDSSTEDSRAAAAGNANATINSSRNRIITQCGERACKNCAAEPEAGGADRRRERRAETAKFSPCAVTLAGRAGHRENQGAKLGHGRGGGAEARVNASCNVSFARVGGGDLPSGLGEAKISTLHLHVTLVVLLLLLAELIDLLPPNFSTRERLSSLPPSLPPEPMARPLAGRPGYSTPLNECRVRNYKASGHQWISLRGDPKPPREPASASRRPGCRARAWQRWTGPVSAAAFAWASGLIRWSFRAGIPSARTASGKTDARTLALPKRNSAVDKPRRTHFLLLISGWKTKYSIYGRRTEEQRGRRCPLCRGTIPPSREQISLIKMTEFAMKKMNKSDPDYEAYARKVKQFEAEYGEDWEDTAIEYGNDCVSLPFYVVEPAAKGGNFRTTTLQWLGKGNIKDRVNAKCENAGNIGLLFLAADAKEHDLMIFLLLNGADVNIMTSDGFSALATICNGSGYLTAVKILLSWGAEIFIEGRRASSQDMKQLYFKTIMKGNVAVANLLSSELGGRRCKIVSTPDTRDDLVGKTCVVGGHIEKSSNYEVTVEFTNESLLLGADILERCDRTPQDPGYFVECKNNKLIRRDFESNEKCQAFIASLGKDEGLLEVDPQAEAKAEQAAADLLAELGLDDLEDVNSNAQKKVARSAPPAGKKKKRGGKKKGRK</sequence>
<gene>
    <name evidence="2" type="ORF">THAOC_33367</name>
</gene>
<reference evidence="2 3" key="1">
    <citation type="journal article" date="2012" name="Genome Biol.">
        <title>Genome and low-iron response of an oceanic diatom adapted to chronic iron limitation.</title>
        <authorList>
            <person name="Lommer M."/>
            <person name="Specht M."/>
            <person name="Roy A.S."/>
            <person name="Kraemer L."/>
            <person name="Andreson R."/>
            <person name="Gutowska M.A."/>
            <person name="Wolf J."/>
            <person name="Bergner S.V."/>
            <person name="Schilhabel M.B."/>
            <person name="Klostermeier U.C."/>
            <person name="Beiko R.G."/>
            <person name="Rosenstiel P."/>
            <person name="Hippler M."/>
            <person name="Laroche J."/>
        </authorList>
    </citation>
    <scope>NUCLEOTIDE SEQUENCE [LARGE SCALE GENOMIC DNA]</scope>
    <source>
        <strain evidence="2 3">CCMP1005</strain>
    </source>
</reference>